<accession>C5PGH6</accession>
<dbReference type="CDD" id="cd06145">
    <property type="entry name" value="REX1_like"/>
    <property type="match status" value="1"/>
</dbReference>
<evidence type="ECO:0000259" key="8">
    <source>
        <dbReference type="SMART" id="SM00479"/>
    </source>
</evidence>
<dbReference type="InterPro" id="IPR034922">
    <property type="entry name" value="REX1-like_exo"/>
</dbReference>
<dbReference type="Gene3D" id="3.30.420.10">
    <property type="entry name" value="Ribonuclease H-like superfamily/Ribonuclease H"/>
    <property type="match status" value="1"/>
</dbReference>
<dbReference type="PANTHER" id="PTHR12801">
    <property type="entry name" value="RNA EXONUCLEASE REXO1 / RECO3 FAMILY MEMBER-RELATED"/>
    <property type="match status" value="1"/>
</dbReference>
<dbReference type="InterPro" id="IPR047021">
    <property type="entry name" value="REXO1/3/4-like"/>
</dbReference>
<keyword evidence="6" id="KW-0539">Nucleus</keyword>
<name>C5PGH6_COCP7</name>
<organism evidence="9 10">
    <name type="scientific">Coccidioides posadasii (strain C735)</name>
    <name type="common">Valley fever fungus</name>
    <dbReference type="NCBI Taxonomy" id="222929"/>
    <lineage>
        <taxon>Eukaryota</taxon>
        <taxon>Fungi</taxon>
        <taxon>Dikarya</taxon>
        <taxon>Ascomycota</taxon>
        <taxon>Pezizomycotina</taxon>
        <taxon>Eurotiomycetes</taxon>
        <taxon>Eurotiomycetidae</taxon>
        <taxon>Onygenales</taxon>
        <taxon>Onygenaceae</taxon>
        <taxon>Coccidioides</taxon>
    </lineage>
</organism>
<proteinExistence type="inferred from homology"/>
<evidence type="ECO:0000256" key="4">
    <source>
        <dbReference type="ARBA" id="ARBA00022801"/>
    </source>
</evidence>
<comment type="caution">
    <text evidence="9">The sequence shown here is derived from an EMBL/GenBank/DDBJ whole genome shotgun (WGS) entry which is preliminary data.</text>
</comment>
<dbReference type="KEGG" id="cpw:9691244"/>
<dbReference type="HOGENOM" id="CLU_008679_1_0_1"/>
<gene>
    <name evidence="9" type="ORF">CPC735_049990</name>
</gene>
<dbReference type="InterPro" id="IPR036397">
    <property type="entry name" value="RNaseH_sf"/>
</dbReference>
<feature type="compositionally biased region" description="Low complexity" evidence="7">
    <location>
        <begin position="14"/>
        <end position="23"/>
    </location>
</feature>
<comment type="subcellular location">
    <subcellularLocation>
        <location evidence="1">Nucleus</location>
    </subcellularLocation>
</comment>
<evidence type="ECO:0000256" key="1">
    <source>
        <dbReference type="ARBA" id="ARBA00004123"/>
    </source>
</evidence>
<evidence type="ECO:0000256" key="2">
    <source>
        <dbReference type="ARBA" id="ARBA00006357"/>
    </source>
</evidence>
<feature type="domain" description="Exonuclease" evidence="8">
    <location>
        <begin position="345"/>
        <end position="505"/>
    </location>
</feature>
<dbReference type="VEuPathDB" id="FungiDB:CPC735_049990"/>
<evidence type="ECO:0000256" key="6">
    <source>
        <dbReference type="ARBA" id="ARBA00023242"/>
    </source>
</evidence>
<protein>
    <submittedName>
        <fullName evidence="9">Exonuclease family protein</fullName>
    </submittedName>
</protein>
<dbReference type="GO" id="GO:0004527">
    <property type="term" value="F:exonuclease activity"/>
    <property type="evidence" value="ECO:0007669"/>
    <property type="project" value="UniProtKB-KW"/>
</dbReference>
<feature type="compositionally biased region" description="Polar residues" evidence="7">
    <location>
        <begin position="47"/>
        <end position="59"/>
    </location>
</feature>
<feature type="region of interest" description="Disordered" evidence="7">
    <location>
        <begin position="1"/>
        <end position="68"/>
    </location>
</feature>
<keyword evidence="4" id="KW-0378">Hydrolase</keyword>
<dbReference type="InterPro" id="IPR012337">
    <property type="entry name" value="RNaseH-like_sf"/>
</dbReference>
<dbReference type="AlphaFoldDB" id="C5PGH6"/>
<dbReference type="Proteomes" id="UP000009084">
    <property type="component" value="Unassembled WGS sequence"/>
</dbReference>
<keyword evidence="5 9" id="KW-0269">Exonuclease</keyword>
<dbReference type="OrthoDB" id="206335at2759"/>
<dbReference type="SUPFAM" id="SSF53098">
    <property type="entry name" value="Ribonuclease H-like"/>
    <property type="match status" value="1"/>
</dbReference>
<evidence type="ECO:0000313" key="9">
    <source>
        <dbReference type="EMBL" id="EER23629.1"/>
    </source>
</evidence>
<keyword evidence="3" id="KW-0540">Nuclease</keyword>
<dbReference type="GO" id="GO:0005634">
    <property type="term" value="C:nucleus"/>
    <property type="evidence" value="ECO:0007669"/>
    <property type="project" value="UniProtKB-SubCell"/>
</dbReference>
<evidence type="ECO:0000256" key="5">
    <source>
        <dbReference type="ARBA" id="ARBA00022839"/>
    </source>
</evidence>
<dbReference type="EMBL" id="ACFW01000049">
    <property type="protein sequence ID" value="EER23629.1"/>
    <property type="molecule type" value="Genomic_DNA"/>
</dbReference>
<feature type="region of interest" description="Disordered" evidence="7">
    <location>
        <begin position="241"/>
        <end position="264"/>
    </location>
</feature>
<evidence type="ECO:0000256" key="3">
    <source>
        <dbReference type="ARBA" id="ARBA00022722"/>
    </source>
</evidence>
<dbReference type="InterPro" id="IPR013520">
    <property type="entry name" value="Ribonucl_H"/>
</dbReference>
<dbReference type="SMART" id="SM00479">
    <property type="entry name" value="EXOIII"/>
    <property type="match status" value="1"/>
</dbReference>
<dbReference type="FunFam" id="3.30.420.10:FF:000019">
    <property type="entry name" value="RNA exonuclease NEF-sp"/>
    <property type="match status" value="1"/>
</dbReference>
<feature type="region of interest" description="Disordered" evidence="7">
    <location>
        <begin position="161"/>
        <end position="201"/>
    </location>
</feature>
<sequence>MGKKRKHGELFRGSEPSSESMSSKGFGIGHTLSFLREPPPSPIATAAQPSSGQVDSNGTAEGDISADWEVVDHKAKKKKRAGKEKTKYPSLTYAEGQMQNPIKISDLQGLLLYCFADGVAPQWISVKHSGHVKKVVVVMVPGLEPGMFDGSIPLIKEPTVASTANGSTAEGEGLSEFERWKKGLSPTKDSPRSNPKALSREQLPEPLQPLADMFPHVWPVKSPGDTKYNKLHSPLQAILMSSLPKSKESGRASGPKPHRGEASWVSQRTPITSFIATVSDLKEGDYVLHPALFDVAEEKQANTDIRVKAGQTPEHGWVDTTVTHFTEGIVPEKDIQGGSLTAGRQVLALDCEMCITEGGVSELARISLVGWDGEVVLDELVKPQRPVIDYLTQYSGMTKEKLDPVTTTLSDVQKKLLDILHPRTILVGHSLNSDLTALKLTHPYIIDTAIIYPHPRGPPLKSSLRWLAQKYLSREIQKGQLGHDSIEDAKAVLDLVKQKCEKGERWGTGDSFNESIFRRLSRASRDSRVGQAAPGEGRTGAVVDWGNPERGFGAHATVALGCRNDDEVVVAVDRAVNGDEDGHLVPGGGVDFTWARLRELEVMRGWCNRVPGTSNTDDSAPVAVKPSSAADHPEFLAPAVAKLVAHIKRIYDGLPPCTLFIVYSGTGDPRDVVRLQAMHRTYMEEFRSRKPWHELSVKWTDTEEQALKKALVKAREGCGFMTVK</sequence>
<evidence type="ECO:0000256" key="7">
    <source>
        <dbReference type="SAM" id="MobiDB-lite"/>
    </source>
</evidence>
<dbReference type="PANTHER" id="PTHR12801:SF115">
    <property type="entry name" value="FI18136P1-RELATED"/>
    <property type="match status" value="1"/>
</dbReference>
<evidence type="ECO:0000313" key="10">
    <source>
        <dbReference type="Proteomes" id="UP000009084"/>
    </source>
</evidence>
<reference evidence="9 10" key="1">
    <citation type="journal article" date="2009" name="Genome Res.">
        <title>Comparative genomic analyses of the human fungal pathogens Coccidioides and their relatives.</title>
        <authorList>
            <person name="Sharpton T.J."/>
            <person name="Stajich J.E."/>
            <person name="Rounsley S.D."/>
            <person name="Gardner M.J."/>
            <person name="Wortman J.R."/>
            <person name="Jordar V.S."/>
            <person name="Maiti R."/>
            <person name="Kodira C.D."/>
            <person name="Neafsey D.E."/>
            <person name="Zeng Q."/>
            <person name="Hung C.-Y."/>
            <person name="McMahan C."/>
            <person name="Muszewska A."/>
            <person name="Grynberg M."/>
            <person name="Mandel M.A."/>
            <person name="Kellner E.M."/>
            <person name="Barker B.M."/>
            <person name="Galgiani J.N."/>
            <person name="Orbach M.J."/>
            <person name="Kirkland T.N."/>
            <person name="Cole G.T."/>
            <person name="Henn M.R."/>
            <person name="Birren B.W."/>
            <person name="Taylor J.W."/>
        </authorList>
    </citation>
    <scope>NUCLEOTIDE SEQUENCE [LARGE SCALE GENOMIC DNA]</scope>
    <source>
        <strain evidence="10">C735</strain>
    </source>
</reference>
<dbReference type="GO" id="GO:0003676">
    <property type="term" value="F:nucleic acid binding"/>
    <property type="evidence" value="ECO:0007669"/>
    <property type="project" value="InterPro"/>
</dbReference>
<comment type="similarity">
    <text evidence="2">Belongs to the REXO1/REXO3 family.</text>
</comment>